<evidence type="ECO:0000313" key="7">
    <source>
        <dbReference type="Proteomes" id="UP000199305"/>
    </source>
</evidence>
<gene>
    <name evidence="6" type="ORF">SAMN05216212_2260</name>
</gene>
<protein>
    <submittedName>
        <fullName evidence="6">DoxX protein</fullName>
    </submittedName>
</protein>
<evidence type="ECO:0000256" key="1">
    <source>
        <dbReference type="ARBA" id="ARBA00004141"/>
    </source>
</evidence>
<dbReference type="STRING" id="658219.SAMN05216212_2260"/>
<dbReference type="AlphaFoldDB" id="A0A1G9BJ30"/>
<proteinExistence type="predicted"/>
<keyword evidence="2 5" id="KW-0812">Transmembrane</keyword>
<accession>A0A1G9BJ30</accession>
<evidence type="ECO:0000256" key="2">
    <source>
        <dbReference type="ARBA" id="ARBA00022692"/>
    </source>
</evidence>
<evidence type="ECO:0000256" key="4">
    <source>
        <dbReference type="ARBA" id="ARBA00023136"/>
    </source>
</evidence>
<keyword evidence="4 5" id="KW-0472">Membrane</keyword>
<evidence type="ECO:0000313" key="6">
    <source>
        <dbReference type="EMBL" id="SDK39457.1"/>
    </source>
</evidence>
<dbReference type="OrthoDB" id="6169640at2"/>
<feature type="transmembrane region" description="Helical" evidence="5">
    <location>
        <begin position="48"/>
        <end position="68"/>
    </location>
</feature>
<organism evidence="6 7">
    <name type="scientific">Microbulbifer yueqingensis</name>
    <dbReference type="NCBI Taxonomy" id="658219"/>
    <lineage>
        <taxon>Bacteria</taxon>
        <taxon>Pseudomonadati</taxon>
        <taxon>Pseudomonadota</taxon>
        <taxon>Gammaproteobacteria</taxon>
        <taxon>Cellvibrionales</taxon>
        <taxon>Microbulbiferaceae</taxon>
        <taxon>Microbulbifer</taxon>
    </lineage>
</organism>
<dbReference type="InterPro" id="IPR032808">
    <property type="entry name" value="DoxX"/>
</dbReference>
<dbReference type="RefSeq" id="WP_091513707.1">
    <property type="nucleotide sequence ID" value="NZ_FNFH01000004.1"/>
</dbReference>
<keyword evidence="3 5" id="KW-1133">Transmembrane helix</keyword>
<keyword evidence="7" id="KW-1185">Reference proteome</keyword>
<feature type="transmembrane region" description="Helical" evidence="5">
    <location>
        <begin position="75"/>
        <end position="92"/>
    </location>
</feature>
<dbReference type="EMBL" id="FNFH01000004">
    <property type="protein sequence ID" value="SDK39457.1"/>
    <property type="molecule type" value="Genomic_DNA"/>
</dbReference>
<evidence type="ECO:0000256" key="5">
    <source>
        <dbReference type="SAM" id="Phobius"/>
    </source>
</evidence>
<feature type="transmembrane region" description="Helical" evidence="5">
    <location>
        <begin position="104"/>
        <end position="122"/>
    </location>
</feature>
<evidence type="ECO:0000256" key="3">
    <source>
        <dbReference type="ARBA" id="ARBA00022989"/>
    </source>
</evidence>
<reference evidence="7" key="1">
    <citation type="submission" date="2016-10" db="EMBL/GenBank/DDBJ databases">
        <authorList>
            <person name="Varghese N."/>
            <person name="Submissions S."/>
        </authorList>
    </citation>
    <scope>NUCLEOTIDE SEQUENCE [LARGE SCALE GENOMIC DNA]</scope>
    <source>
        <strain evidence="7">CGMCC 1.10658</strain>
    </source>
</reference>
<name>A0A1G9BJ30_9GAMM</name>
<comment type="subcellular location">
    <subcellularLocation>
        <location evidence="1">Membrane</location>
        <topology evidence="1">Multi-pass membrane protein</topology>
    </subcellularLocation>
</comment>
<sequence length="139" mass="15519">MRAFSLFLLRVSLGLLLLIWGVDKLVNVDHAIAVSDRFYLGVISAPLLWKAFGVLQLLLGTAVIAGFYQRYSYPAQAAVNGVTLLGVWRSIVDPWGWYLDGTNVLFYPSLIVFAGCLVLWAFRDEDRLLAADRGQGRQQ</sequence>
<dbReference type="GO" id="GO:0016020">
    <property type="term" value="C:membrane"/>
    <property type="evidence" value="ECO:0007669"/>
    <property type="project" value="UniProtKB-SubCell"/>
</dbReference>
<dbReference type="Pfam" id="PF07681">
    <property type="entry name" value="DoxX"/>
    <property type="match status" value="1"/>
</dbReference>
<dbReference type="Proteomes" id="UP000199305">
    <property type="component" value="Unassembled WGS sequence"/>
</dbReference>